<dbReference type="Proteomes" id="UP001412239">
    <property type="component" value="Unassembled WGS sequence"/>
</dbReference>
<dbReference type="EMBL" id="LN891001">
    <property type="protein sequence ID" value="CUS12161.1"/>
    <property type="molecule type" value="Genomic_DNA"/>
</dbReference>
<gene>
    <name evidence="1" type="ORF">GSTUAT00003747001</name>
</gene>
<keyword evidence="2" id="KW-1185">Reference proteome</keyword>
<protein>
    <submittedName>
        <fullName evidence="1">Uncharacterized protein</fullName>
    </submittedName>
</protein>
<dbReference type="AlphaFoldDB" id="A0A292PZD4"/>
<evidence type="ECO:0000313" key="2">
    <source>
        <dbReference type="Proteomes" id="UP001412239"/>
    </source>
</evidence>
<evidence type="ECO:0000313" key="1">
    <source>
        <dbReference type="EMBL" id="CUS12161.1"/>
    </source>
</evidence>
<organism evidence="1 2">
    <name type="scientific">Tuber aestivum</name>
    <name type="common">summer truffle</name>
    <dbReference type="NCBI Taxonomy" id="59557"/>
    <lineage>
        <taxon>Eukaryota</taxon>
        <taxon>Fungi</taxon>
        <taxon>Dikarya</taxon>
        <taxon>Ascomycota</taxon>
        <taxon>Pezizomycotina</taxon>
        <taxon>Pezizomycetes</taxon>
        <taxon>Pezizales</taxon>
        <taxon>Tuberaceae</taxon>
        <taxon>Tuber</taxon>
    </lineage>
</organism>
<reference evidence="1" key="1">
    <citation type="submission" date="2015-10" db="EMBL/GenBank/DDBJ databases">
        <authorList>
            <person name="Regsiter A."/>
            <person name="william w."/>
        </authorList>
    </citation>
    <scope>NUCLEOTIDE SEQUENCE</scope>
    <source>
        <strain evidence="1">Montdore</strain>
    </source>
</reference>
<accession>A0A292PZD4</accession>
<name>A0A292PZD4_9PEZI</name>
<sequence length="262" mass="29544">MAEQILWAIKRAMQTGSREFLINKHSDLTPAVSTQILDSLSDKTSKFYWPGCRVQFLSPTGYLKVIMPTHLHECPTGWLRQCLNLWYAQQILRPEHTARILDNIATCTEFEGKFAGSVKTPDVAFTPVVEGKHYRYPSVVLESGWRESRKKLLLDGDLWNTGTLGAVRVVLLCKAFTKNRGNRVGADLTMCRNLKGGEICRRKISIFPVPEAVEVDPFITVDELFAGSCPMDLDPETHLLLPIQNLRTAFKREILACGKRPA</sequence>
<proteinExistence type="predicted"/>